<accession>A0AAV2KLY5</accession>
<dbReference type="EMBL" id="OZ035840">
    <property type="protein sequence ID" value="CAL1588477.1"/>
    <property type="molecule type" value="Genomic_DNA"/>
</dbReference>
<evidence type="ECO:0000313" key="2">
    <source>
        <dbReference type="Proteomes" id="UP001497482"/>
    </source>
</evidence>
<dbReference type="AlphaFoldDB" id="A0AAV2KLY5"/>
<gene>
    <name evidence="1" type="ORF">KC01_LOCUS18267</name>
</gene>
<name>A0AAV2KLY5_KNICA</name>
<dbReference type="Proteomes" id="UP001497482">
    <property type="component" value="Chromosome 18"/>
</dbReference>
<reference evidence="1 2" key="1">
    <citation type="submission" date="2024-04" db="EMBL/GenBank/DDBJ databases">
        <authorList>
            <person name="Waldvogel A.-M."/>
            <person name="Schoenle A."/>
        </authorList>
    </citation>
    <scope>NUCLEOTIDE SEQUENCE [LARGE SCALE GENOMIC DNA]</scope>
</reference>
<protein>
    <submittedName>
        <fullName evidence="1">Uncharacterized protein</fullName>
    </submittedName>
</protein>
<organism evidence="1 2">
    <name type="scientific">Knipowitschia caucasica</name>
    <name type="common">Caucasian dwarf goby</name>
    <name type="synonym">Pomatoschistus caucasicus</name>
    <dbReference type="NCBI Taxonomy" id="637954"/>
    <lineage>
        <taxon>Eukaryota</taxon>
        <taxon>Metazoa</taxon>
        <taxon>Chordata</taxon>
        <taxon>Craniata</taxon>
        <taxon>Vertebrata</taxon>
        <taxon>Euteleostomi</taxon>
        <taxon>Actinopterygii</taxon>
        <taxon>Neopterygii</taxon>
        <taxon>Teleostei</taxon>
        <taxon>Neoteleostei</taxon>
        <taxon>Acanthomorphata</taxon>
        <taxon>Gobiaria</taxon>
        <taxon>Gobiiformes</taxon>
        <taxon>Gobioidei</taxon>
        <taxon>Gobiidae</taxon>
        <taxon>Gobiinae</taxon>
        <taxon>Knipowitschia</taxon>
    </lineage>
</organism>
<sequence length="80" mass="9334">MSVFRTNKQVTLLHHGKSQILRLFAFGSRFKPIRVRRLGRWKRDMHRLNLHLHIQGHPCTIQVMNSQRSVNSSGALRSCS</sequence>
<keyword evidence="2" id="KW-1185">Reference proteome</keyword>
<evidence type="ECO:0000313" key="1">
    <source>
        <dbReference type="EMBL" id="CAL1588477.1"/>
    </source>
</evidence>
<proteinExistence type="predicted"/>